<dbReference type="STRING" id="321763.SAMN04488692_102104"/>
<dbReference type="InterPro" id="IPR017896">
    <property type="entry name" value="4Fe4S_Fe-S-bd"/>
</dbReference>
<accession>A0A1G9I3D7</accession>
<dbReference type="RefSeq" id="WP_089757972.1">
    <property type="nucleotide sequence ID" value="NZ_FNGO01000002.1"/>
</dbReference>
<keyword evidence="7" id="KW-1185">Reference proteome</keyword>
<dbReference type="PANTHER" id="PTHR40447">
    <property type="entry name" value="ANAEROBIC SULFITE REDUCTASE SUBUNIT A"/>
    <property type="match status" value="1"/>
</dbReference>
<evidence type="ECO:0000259" key="5">
    <source>
        <dbReference type="PROSITE" id="PS51379"/>
    </source>
</evidence>
<dbReference type="Gene3D" id="1.10.1060.10">
    <property type="entry name" value="Alpha-helical ferredoxin"/>
    <property type="match status" value="1"/>
</dbReference>
<evidence type="ECO:0000313" key="6">
    <source>
        <dbReference type="EMBL" id="SDL19757.1"/>
    </source>
</evidence>
<evidence type="ECO:0000256" key="2">
    <source>
        <dbReference type="ARBA" id="ARBA00023004"/>
    </source>
</evidence>
<feature type="domain" description="4Fe-4S ferredoxin-type" evidence="5">
    <location>
        <begin position="303"/>
        <end position="335"/>
    </location>
</feature>
<dbReference type="AlphaFoldDB" id="A0A1G9I3D7"/>
<proteinExistence type="predicted"/>
<dbReference type="SUPFAM" id="SSF46548">
    <property type="entry name" value="alpha-helical ferredoxin"/>
    <property type="match status" value="1"/>
</dbReference>
<dbReference type="InterPro" id="IPR017900">
    <property type="entry name" value="4Fe4S_Fe_S_CS"/>
</dbReference>
<feature type="compositionally biased region" description="Basic and acidic residues" evidence="4">
    <location>
        <begin position="65"/>
        <end position="81"/>
    </location>
</feature>
<dbReference type="Pfam" id="PF17179">
    <property type="entry name" value="Fer4_22"/>
    <property type="match status" value="1"/>
</dbReference>
<evidence type="ECO:0000256" key="1">
    <source>
        <dbReference type="ARBA" id="ARBA00022723"/>
    </source>
</evidence>
<evidence type="ECO:0000313" key="7">
    <source>
        <dbReference type="Proteomes" id="UP000199476"/>
    </source>
</evidence>
<sequence>MLKSLNPRQLKDFIEDLSENYQVVAPFRVRQGDEKKVIYSDVHSGDEIDSIYLEEQPDVSPKEYYLPRDDRLGRETTGPDHEPDDWSDCPRLFLGVRSCDVQGMKLYDDVFMEENFIDQFYQARRENSMLVGYSCLEPSRQSFCRQVEIDPADNDDAPAYLLKDDDTFYLRIDEEMADEAFLEAAEALDDAEEDWAGLTDKRRQKLPENSEFSIDQELPYPEMEAFESVDWENPTASCLGCGVCTFYCPTCFCFKFYWEGLEKKRSWDSCMFSLFTAHASGHNPREEQDQRWRQRALHKFSYHPTHYDGSPGCVGCGRCVEKCPVNLDIRRVIHEVETTLAEKGGN</sequence>
<dbReference type="PROSITE" id="PS51379">
    <property type="entry name" value="4FE4S_FER_2"/>
    <property type="match status" value="2"/>
</dbReference>
<dbReference type="GO" id="GO:0046872">
    <property type="term" value="F:metal ion binding"/>
    <property type="evidence" value="ECO:0007669"/>
    <property type="project" value="UniProtKB-KW"/>
</dbReference>
<gene>
    <name evidence="6" type="ORF">SAMN04488692_102104</name>
</gene>
<evidence type="ECO:0000256" key="4">
    <source>
        <dbReference type="SAM" id="MobiDB-lite"/>
    </source>
</evidence>
<keyword evidence="1" id="KW-0479">Metal-binding</keyword>
<dbReference type="Proteomes" id="UP000199476">
    <property type="component" value="Unassembled WGS sequence"/>
</dbReference>
<dbReference type="InterPro" id="IPR009051">
    <property type="entry name" value="Helical_ferredxn"/>
</dbReference>
<dbReference type="PANTHER" id="PTHR40447:SF1">
    <property type="entry name" value="ANAEROBIC SULFITE REDUCTASE SUBUNIT A"/>
    <property type="match status" value="1"/>
</dbReference>
<dbReference type="EMBL" id="FNGO01000002">
    <property type="protein sequence ID" value="SDL19757.1"/>
    <property type="molecule type" value="Genomic_DNA"/>
</dbReference>
<organism evidence="6 7">
    <name type="scientific">Halarsenatibacter silvermanii</name>
    <dbReference type="NCBI Taxonomy" id="321763"/>
    <lineage>
        <taxon>Bacteria</taxon>
        <taxon>Bacillati</taxon>
        <taxon>Bacillota</taxon>
        <taxon>Clostridia</taxon>
        <taxon>Halanaerobiales</taxon>
        <taxon>Halarsenatibacteraceae</taxon>
        <taxon>Halarsenatibacter</taxon>
    </lineage>
</organism>
<feature type="domain" description="4Fe-4S ferredoxin-type" evidence="5">
    <location>
        <begin position="227"/>
        <end position="259"/>
    </location>
</feature>
<reference evidence="6 7" key="1">
    <citation type="submission" date="2016-10" db="EMBL/GenBank/DDBJ databases">
        <authorList>
            <person name="de Groot N.N."/>
        </authorList>
    </citation>
    <scope>NUCLEOTIDE SEQUENCE [LARGE SCALE GENOMIC DNA]</scope>
    <source>
        <strain evidence="6 7">SLAS-1</strain>
    </source>
</reference>
<dbReference type="GO" id="GO:0051536">
    <property type="term" value="F:iron-sulfur cluster binding"/>
    <property type="evidence" value="ECO:0007669"/>
    <property type="project" value="UniProtKB-KW"/>
</dbReference>
<dbReference type="PROSITE" id="PS00198">
    <property type="entry name" value="4FE4S_FER_1"/>
    <property type="match status" value="2"/>
</dbReference>
<dbReference type="OrthoDB" id="9795302at2"/>
<name>A0A1G9I3D7_9FIRM</name>
<keyword evidence="2" id="KW-0408">Iron</keyword>
<keyword evidence="3" id="KW-0411">Iron-sulfur</keyword>
<evidence type="ECO:0000256" key="3">
    <source>
        <dbReference type="ARBA" id="ARBA00023014"/>
    </source>
</evidence>
<feature type="region of interest" description="Disordered" evidence="4">
    <location>
        <begin position="62"/>
        <end position="83"/>
    </location>
</feature>
<protein>
    <submittedName>
        <fullName evidence="6">4Fe-4S dicluster domain-containing protein</fullName>
    </submittedName>
</protein>